<dbReference type="EMBL" id="LR134493">
    <property type="protein sequence ID" value="VEI62188.1"/>
    <property type="molecule type" value="Genomic_DNA"/>
</dbReference>
<name>A0A140F1L8_SERRU</name>
<dbReference type="GeneID" id="61764053"/>
<dbReference type="PANTHER" id="PTHR38453:SF1">
    <property type="entry name" value="CYTOPLASMIC PROTEIN"/>
    <property type="match status" value="1"/>
</dbReference>
<dbReference type="Proteomes" id="UP000624159">
    <property type="component" value="Unassembled WGS sequence"/>
</dbReference>
<dbReference type="AlphaFoldDB" id="A0A140F1L8"/>
<evidence type="ECO:0000313" key="8">
    <source>
        <dbReference type="Proteomes" id="UP000624159"/>
    </source>
</evidence>
<proteinExistence type="predicted"/>
<dbReference type="Pfam" id="PF04328">
    <property type="entry name" value="Sel_put"/>
    <property type="match status" value="1"/>
</dbReference>
<evidence type="ECO:0000313" key="5">
    <source>
        <dbReference type="Proteomes" id="UP000271603"/>
    </source>
</evidence>
<sequence length="67" mass="7607">MFGNLGQAGKYLGQAARMLVGVPDYDTYVQHMQDNHPDKPVMSYKEFFRERQQARYGGDGKGGMRCC</sequence>
<dbReference type="EMBL" id="LR590463">
    <property type="protein sequence ID" value="VTP60209.1"/>
    <property type="molecule type" value="Genomic_DNA"/>
</dbReference>
<dbReference type="KEGG" id="srz:AXX16_4573"/>
<reference evidence="5 6" key="1">
    <citation type="submission" date="2018-12" db="EMBL/GenBank/DDBJ databases">
        <authorList>
            <consortium name="Pathogen Informatics"/>
        </authorList>
    </citation>
    <scope>NUCLEOTIDE SEQUENCE [LARGE SCALE GENOMIC DNA]</scope>
    <source>
        <strain evidence="3 6">NCTC10036</strain>
        <strain evidence="4 7">NCTC12971</strain>
        <strain evidence="2 5">NCTC9419</strain>
    </source>
</reference>
<evidence type="ECO:0000313" key="3">
    <source>
        <dbReference type="EMBL" id="VEI62188.1"/>
    </source>
</evidence>
<dbReference type="EMBL" id="JADULK010000004">
    <property type="protein sequence ID" value="MBH1929886.1"/>
    <property type="molecule type" value="Genomic_DNA"/>
</dbReference>
<accession>A0A140F1L8</accession>
<dbReference type="PANTHER" id="PTHR38453">
    <property type="entry name" value="CYTOPLASMIC PROTEIN-RELATED"/>
    <property type="match status" value="1"/>
</dbReference>
<dbReference type="Proteomes" id="UP000271603">
    <property type="component" value="Chromosome"/>
</dbReference>
<dbReference type="InterPro" id="IPR007423">
    <property type="entry name" value="Sel_put"/>
</dbReference>
<evidence type="ECO:0000313" key="1">
    <source>
        <dbReference type="EMBL" id="MBH1929886.1"/>
    </source>
</evidence>
<organism evidence="3 6">
    <name type="scientific">Serratia rubidaea</name>
    <name type="common">Serratia marinorubra</name>
    <dbReference type="NCBI Taxonomy" id="61652"/>
    <lineage>
        <taxon>Bacteria</taxon>
        <taxon>Pseudomonadati</taxon>
        <taxon>Pseudomonadota</taxon>
        <taxon>Gammaproteobacteria</taxon>
        <taxon>Enterobacterales</taxon>
        <taxon>Yersiniaceae</taxon>
        <taxon>Serratia</taxon>
    </lineage>
</organism>
<evidence type="ECO:0000313" key="6">
    <source>
        <dbReference type="Proteomes" id="UP000281904"/>
    </source>
</evidence>
<reference evidence="1 8" key="2">
    <citation type="submission" date="2020-11" db="EMBL/GenBank/DDBJ databases">
        <title>Enhanced detection system for hospital associated transmission using whole genome sequencing surveillance.</title>
        <authorList>
            <person name="Harrison L.H."/>
            <person name="Van Tyne D."/>
            <person name="Marsh J.W."/>
            <person name="Griffith M.P."/>
            <person name="Snyder D.J."/>
            <person name="Cooper V.S."/>
            <person name="Mustapha M."/>
        </authorList>
    </citation>
    <scope>NUCLEOTIDE SEQUENCE [LARGE SCALE GENOMIC DNA]</scope>
    <source>
        <strain evidence="1 8">SER00230</strain>
    </source>
</reference>
<gene>
    <name evidence="1" type="ORF">I5U13_09470</name>
    <name evidence="3" type="ORF">NCTC10036_00976</name>
    <name evidence="4" type="ORF">NCTC12971_00671</name>
    <name evidence="2" type="ORF">NCTC9419_03200</name>
</gene>
<evidence type="ECO:0000313" key="2">
    <source>
        <dbReference type="EMBL" id="VEA71635.1"/>
    </source>
</evidence>
<dbReference type="Proteomes" id="UP000281904">
    <property type="component" value="Chromosome"/>
</dbReference>
<dbReference type="RefSeq" id="WP_015670749.1">
    <property type="nucleotide sequence ID" value="NZ_CAMIPJ010000002.1"/>
</dbReference>
<evidence type="ECO:0000313" key="4">
    <source>
        <dbReference type="EMBL" id="VTP60209.1"/>
    </source>
</evidence>
<dbReference type="STRING" id="61652.AXX16_4573"/>
<dbReference type="EMBL" id="LR134155">
    <property type="protein sequence ID" value="VEA71635.1"/>
    <property type="molecule type" value="Genomic_DNA"/>
</dbReference>
<evidence type="ECO:0000313" key="7">
    <source>
        <dbReference type="Proteomes" id="UP000307968"/>
    </source>
</evidence>
<dbReference type="Proteomes" id="UP000307968">
    <property type="component" value="Chromosome"/>
</dbReference>
<keyword evidence="8" id="KW-1185">Reference proteome</keyword>
<protein>
    <submittedName>
        <fullName evidence="3">Uncharacterized small protein</fullName>
    </submittedName>
    <submittedName>
        <fullName evidence="1">YbdD/YjiX family protein</fullName>
    </submittedName>
</protein>